<sequence>MNRSLVAGLALAGLTGLSANAAEPSLCTQLADEARKAPAAIWARPDPLAAWIEPGQSAKPSPTVAALANDQHWRDLLAASDAQPIAVRQLEGAPVYMVDDIAGTAHCQSLVLVEAQVGQPARQLQPPFDLERMSLCMTQSAGFARVLGRPALLVGGAPSMTSPDLQYRIALWAGEGWGQRCSITVRRNTEMSMAQRFCPPGSKVCESGQPVAQRLAHAYEAARAANQALDATAFNGGRWPDAAVAAALNPPLAHAGAIGHMNPPFPLFGADEQRLDPMLTVFSNTDPRVLPVQVDSRWWLAVVGRSGVGWREGDAVLVAFFALPGRVADGAASYQFRVSPKGLRDVMAIDEAR</sequence>
<gene>
    <name evidence="2" type="ORF">ACG02S_07560</name>
</gene>
<keyword evidence="3" id="KW-1185">Reference proteome</keyword>
<dbReference type="EMBL" id="JBIGHY010000002">
    <property type="protein sequence ID" value="MFG6413754.1"/>
    <property type="molecule type" value="Genomic_DNA"/>
</dbReference>
<proteinExistence type="predicted"/>
<keyword evidence="1" id="KW-0732">Signal</keyword>
<name>A0ABW7ELJ3_9BURK</name>
<evidence type="ECO:0000256" key="1">
    <source>
        <dbReference type="SAM" id="SignalP"/>
    </source>
</evidence>
<evidence type="ECO:0000313" key="2">
    <source>
        <dbReference type="EMBL" id="MFG6413754.1"/>
    </source>
</evidence>
<reference evidence="2 3" key="1">
    <citation type="submission" date="2024-09" db="EMBL/GenBank/DDBJ databases">
        <title>Novel species of the genus Pelomonas and Roseateles isolated from streams.</title>
        <authorList>
            <person name="Lu H."/>
        </authorList>
    </citation>
    <scope>NUCLEOTIDE SEQUENCE [LARGE SCALE GENOMIC DNA]</scope>
    <source>
        <strain evidence="2 3">DC23W</strain>
    </source>
</reference>
<protein>
    <submittedName>
        <fullName evidence="2">Uncharacterized protein</fullName>
    </submittedName>
</protein>
<dbReference type="RefSeq" id="WP_394469829.1">
    <property type="nucleotide sequence ID" value="NZ_JBIGHY010000002.1"/>
</dbReference>
<feature type="chain" id="PRO_5047424187" evidence="1">
    <location>
        <begin position="22"/>
        <end position="353"/>
    </location>
</feature>
<dbReference type="Proteomes" id="UP001606300">
    <property type="component" value="Unassembled WGS sequence"/>
</dbReference>
<evidence type="ECO:0000313" key="3">
    <source>
        <dbReference type="Proteomes" id="UP001606300"/>
    </source>
</evidence>
<accession>A0ABW7ELJ3</accession>
<organism evidence="2 3">
    <name type="scientific">Pelomonas dachongensis</name>
    <dbReference type="NCBI Taxonomy" id="3299029"/>
    <lineage>
        <taxon>Bacteria</taxon>
        <taxon>Pseudomonadati</taxon>
        <taxon>Pseudomonadota</taxon>
        <taxon>Betaproteobacteria</taxon>
        <taxon>Burkholderiales</taxon>
        <taxon>Sphaerotilaceae</taxon>
        <taxon>Roseateles</taxon>
    </lineage>
</organism>
<comment type="caution">
    <text evidence="2">The sequence shown here is derived from an EMBL/GenBank/DDBJ whole genome shotgun (WGS) entry which is preliminary data.</text>
</comment>
<feature type="signal peptide" evidence="1">
    <location>
        <begin position="1"/>
        <end position="21"/>
    </location>
</feature>